<sequence>MAKIKNTLSARETEVLAIAWLCFEADPKVNMDKFAGLTGGKIKTKLKSMTTDASVAGPTKAKKRVQRMKKGGKAADFDGAEADEMQGLGLDDEEEVKVKREPEEMRFGTDDEDEQQV</sequence>
<name>A0A8H7JA04_9PLEO</name>
<evidence type="ECO:0000256" key="1">
    <source>
        <dbReference type="SAM" id="MobiDB-lite"/>
    </source>
</evidence>
<dbReference type="EMBL" id="RZGK01000005">
    <property type="protein sequence ID" value="KAF9699260.1"/>
    <property type="molecule type" value="Genomic_DNA"/>
</dbReference>
<feature type="compositionally biased region" description="Acidic residues" evidence="1">
    <location>
        <begin position="78"/>
        <end position="95"/>
    </location>
</feature>
<keyword evidence="3" id="KW-1185">Reference proteome</keyword>
<proteinExistence type="predicted"/>
<comment type="caution">
    <text evidence="2">The sequence shown here is derived from an EMBL/GenBank/DDBJ whole genome shotgun (WGS) entry which is preliminary data.</text>
</comment>
<feature type="compositionally biased region" description="Basic and acidic residues" evidence="1">
    <location>
        <begin position="96"/>
        <end position="109"/>
    </location>
</feature>
<evidence type="ECO:0000313" key="3">
    <source>
        <dbReference type="Proteomes" id="UP000651452"/>
    </source>
</evidence>
<protein>
    <submittedName>
        <fullName evidence="2">Uncharacterized protein</fullName>
    </submittedName>
</protein>
<dbReference type="AlphaFoldDB" id="A0A8H7JA04"/>
<gene>
    <name evidence="2" type="ORF">EKO04_003191</name>
</gene>
<dbReference type="OrthoDB" id="5403747at2759"/>
<organism evidence="2 3">
    <name type="scientific">Ascochyta lentis</name>
    <dbReference type="NCBI Taxonomy" id="205686"/>
    <lineage>
        <taxon>Eukaryota</taxon>
        <taxon>Fungi</taxon>
        <taxon>Dikarya</taxon>
        <taxon>Ascomycota</taxon>
        <taxon>Pezizomycotina</taxon>
        <taxon>Dothideomycetes</taxon>
        <taxon>Pleosporomycetidae</taxon>
        <taxon>Pleosporales</taxon>
        <taxon>Pleosporineae</taxon>
        <taxon>Didymellaceae</taxon>
        <taxon>Ascochyta</taxon>
    </lineage>
</organism>
<feature type="compositionally biased region" description="Basic residues" evidence="1">
    <location>
        <begin position="60"/>
        <end position="72"/>
    </location>
</feature>
<evidence type="ECO:0000313" key="2">
    <source>
        <dbReference type="EMBL" id="KAF9699260.1"/>
    </source>
</evidence>
<dbReference type="Proteomes" id="UP000651452">
    <property type="component" value="Unassembled WGS sequence"/>
</dbReference>
<reference evidence="2" key="1">
    <citation type="submission" date="2018-12" db="EMBL/GenBank/DDBJ databases">
        <authorList>
            <person name="Syme R.A."/>
            <person name="Farfan-Caceres L."/>
            <person name="Lichtenzveig J."/>
        </authorList>
    </citation>
    <scope>NUCLEOTIDE SEQUENCE</scope>
    <source>
        <strain evidence="2">Al4</strain>
    </source>
</reference>
<accession>A0A8H7JA04</accession>
<reference evidence="2" key="2">
    <citation type="submission" date="2020-09" db="EMBL/GenBank/DDBJ databases">
        <title>Reference genome assembly for Australian Ascochyta lentis isolate Al4.</title>
        <authorList>
            <person name="Lee R.C."/>
            <person name="Farfan-Caceres L.M."/>
            <person name="Debler J.W."/>
            <person name="Williams A.H."/>
            <person name="Henares B.M."/>
        </authorList>
    </citation>
    <scope>NUCLEOTIDE SEQUENCE</scope>
    <source>
        <strain evidence="2">Al4</strain>
    </source>
</reference>
<feature type="region of interest" description="Disordered" evidence="1">
    <location>
        <begin position="53"/>
        <end position="117"/>
    </location>
</feature>